<sequence>MDCQDDWLFSDIHLYCDFPESLKKLNQPRREAAVQRLVEKAFNVQHPMQTNPLRRRISPLRLQIPLLRRQIQQPHRRIQRLRRRILLLRRQIPRFRRRKPQLAAGDSNVLNLMDFSLTLNLANTSTYATMEYPLYMNAPEILGSTPKPGFVTPLVTFARLWDDFNTKPTPYVDGYHHSVSRYHYFVDRYNNLIDGYNDFVAGYYYFVARYHDFVDGSHN</sequence>
<evidence type="ECO:0000313" key="2">
    <source>
        <dbReference type="Proteomes" id="UP000677054"/>
    </source>
</evidence>
<evidence type="ECO:0000313" key="1">
    <source>
        <dbReference type="EMBL" id="CAD7253026.1"/>
    </source>
</evidence>
<accession>A0A7R9AF10</accession>
<dbReference type="AlphaFoldDB" id="A0A7R9AF10"/>
<dbReference type="Proteomes" id="UP000677054">
    <property type="component" value="Unassembled WGS sequence"/>
</dbReference>
<protein>
    <submittedName>
        <fullName evidence="1">Uncharacterized protein</fullName>
    </submittedName>
</protein>
<keyword evidence="2" id="KW-1185">Reference proteome</keyword>
<proteinExistence type="predicted"/>
<name>A0A7R9AF10_9CRUS</name>
<dbReference type="EMBL" id="LR904692">
    <property type="protein sequence ID" value="CAD7253026.1"/>
    <property type="molecule type" value="Genomic_DNA"/>
</dbReference>
<reference evidence="1" key="1">
    <citation type="submission" date="2020-11" db="EMBL/GenBank/DDBJ databases">
        <authorList>
            <person name="Tran Van P."/>
        </authorList>
    </citation>
    <scope>NUCLEOTIDE SEQUENCE</scope>
</reference>
<organism evidence="1">
    <name type="scientific">Darwinula stevensoni</name>
    <dbReference type="NCBI Taxonomy" id="69355"/>
    <lineage>
        <taxon>Eukaryota</taxon>
        <taxon>Metazoa</taxon>
        <taxon>Ecdysozoa</taxon>
        <taxon>Arthropoda</taxon>
        <taxon>Crustacea</taxon>
        <taxon>Oligostraca</taxon>
        <taxon>Ostracoda</taxon>
        <taxon>Podocopa</taxon>
        <taxon>Podocopida</taxon>
        <taxon>Darwinulocopina</taxon>
        <taxon>Darwinuloidea</taxon>
        <taxon>Darwinulidae</taxon>
        <taxon>Darwinula</taxon>
    </lineage>
</organism>
<gene>
    <name evidence="1" type="ORF">DSTB1V02_LOCUS12777</name>
</gene>
<dbReference type="EMBL" id="CAJPEV010005175">
    <property type="protein sequence ID" value="CAG0902850.1"/>
    <property type="molecule type" value="Genomic_DNA"/>
</dbReference>